<dbReference type="PANTHER" id="PTHR48078:SF7">
    <property type="entry name" value="BLL6502 PROTEIN"/>
    <property type="match status" value="1"/>
</dbReference>
<dbReference type="SUPFAM" id="SSF53686">
    <property type="entry name" value="Tryptophan synthase beta subunit-like PLP-dependent enzymes"/>
    <property type="match status" value="1"/>
</dbReference>
<feature type="domain" description="Tryptophan synthase beta chain-like PALP" evidence="4">
    <location>
        <begin position="24"/>
        <end position="307"/>
    </location>
</feature>
<dbReference type="InterPro" id="IPR050147">
    <property type="entry name" value="Ser/Thr_Dehydratase"/>
</dbReference>
<dbReference type="InterPro" id="IPR036052">
    <property type="entry name" value="TrpB-like_PALP_sf"/>
</dbReference>
<dbReference type="GO" id="GO:0004794">
    <property type="term" value="F:threonine deaminase activity"/>
    <property type="evidence" value="ECO:0007669"/>
    <property type="project" value="TreeGrafter"/>
</dbReference>
<keyword evidence="2" id="KW-0663">Pyridoxal phosphate</keyword>
<keyword evidence="6" id="KW-1185">Reference proteome</keyword>
<sequence>MAVLLPSKEQLISAGKIVYDAMPATPQYSWPLINQALETEVWIKHENHTPTGAFKMRGGLVYLHALAERAPEIKHVVSATRGNHGLSVGFAAQRHGMIAHIVVPRGNSSEKNAAMRALGVDVIEFGDEFQDCREHAANLAKANDWHMIPSMHRDLLAGVASYWMELFTAQPDLDVVFVPIGQGSGICAAAAAKQALGLKTKIIGVVSAHALAYKSSFEAGCKLEAPVSTKLADGLACRVPDDVSLEIIMSSVEKIIAVTDTEVAAAMKLLFTATHNVAEGAGAAALAGALQLKEGLKGLKVGLPLCGGNVDAKQFSIIIGAWNFASDATQPKTQQFSFAGQRFV</sequence>
<evidence type="ECO:0000256" key="2">
    <source>
        <dbReference type="ARBA" id="ARBA00022898"/>
    </source>
</evidence>
<keyword evidence="3" id="KW-0456">Lyase</keyword>
<evidence type="ECO:0000259" key="4">
    <source>
        <dbReference type="Pfam" id="PF00291"/>
    </source>
</evidence>
<accession>A0A4R5VW94</accession>
<dbReference type="NCBIfam" id="NF004771">
    <property type="entry name" value="PRK06110.1"/>
    <property type="match status" value="1"/>
</dbReference>
<reference evidence="5 6" key="1">
    <citation type="submission" date="2019-03" db="EMBL/GenBank/DDBJ databases">
        <title>Sapientia aquatica gen. nov., sp. nov., isolated from a crater lake.</title>
        <authorList>
            <person name="Felfoldi T."/>
            <person name="Szabo A."/>
            <person name="Toth E."/>
            <person name="Schumann P."/>
            <person name="Keki Z."/>
            <person name="Marialigeti K."/>
            <person name="Mathe I."/>
        </authorList>
    </citation>
    <scope>NUCLEOTIDE SEQUENCE [LARGE SCALE GENOMIC DNA]</scope>
    <source>
        <strain evidence="5 6">SA-152</strain>
    </source>
</reference>
<evidence type="ECO:0000313" key="6">
    <source>
        <dbReference type="Proteomes" id="UP000294829"/>
    </source>
</evidence>
<name>A0A4R5VW94_9BURK</name>
<dbReference type="AlphaFoldDB" id="A0A4R5VW94"/>
<dbReference type="GO" id="GO:0006567">
    <property type="term" value="P:L-threonine catabolic process"/>
    <property type="evidence" value="ECO:0007669"/>
    <property type="project" value="TreeGrafter"/>
</dbReference>
<evidence type="ECO:0000256" key="1">
    <source>
        <dbReference type="ARBA" id="ARBA00001933"/>
    </source>
</evidence>
<dbReference type="PANTHER" id="PTHR48078">
    <property type="entry name" value="THREONINE DEHYDRATASE, MITOCHONDRIAL-RELATED"/>
    <property type="match status" value="1"/>
</dbReference>
<dbReference type="EMBL" id="SMYL01000009">
    <property type="protein sequence ID" value="TDK63509.1"/>
    <property type="molecule type" value="Genomic_DNA"/>
</dbReference>
<protein>
    <submittedName>
        <fullName evidence="5">Threonine dehydratase</fullName>
    </submittedName>
</protein>
<comment type="cofactor">
    <cofactor evidence="1">
        <name>pyridoxal 5'-phosphate</name>
        <dbReference type="ChEBI" id="CHEBI:597326"/>
    </cofactor>
</comment>
<evidence type="ECO:0000313" key="5">
    <source>
        <dbReference type="EMBL" id="TDK63509.1"/>
    </source>
</evidence>
<dbReference type="OrthoDB" id="34584at2"/>
<comment type="caution">
    <text evidence="5">The sequence shown here is derived from an EMBL/GenBank/DDBJ whole genome shotgun (WGS) entry which is preliminary data.</text>
</comment>
<proteinExistence type="predicted"/>
<dbReference type="InterPro" id="IPR001926">
    <property type="entry name" value="TrpB-like_PALP"/>
</dbReference>
<gene>
    <name evidence="5" type="ORF">E2I14_14985</name>
</gene>
<dbReference type="Gene3D" id="3.40.50.1100">
    <property type="match status" value="2"/>
</dbReference>
<dbReference type="Pfam" id="PF00291">
    <property type="entry name" value="PALP"/>
    <property type="match status" value="1"/>
</dbReference>
<dbReference type="GO" id="GO:0003941">
    <property type="term" value="F:L-serine ammonia-lyase activity"/>
    <property type="evidence" value="ECO:0007669"/>
    <property type="project" value="TreeGrafter"/>
</dbReference>
<dbReference type="GO" id="GO:0006565">
    <property type="term" value="P:L-serine catabolic process"/>
    <property type="evidence" value="ECO:0007669"/>
    <property type="project" value="TreeGrafter"/>
</dbReference>
<evidence type="ECO:0000256" key="3">
    <source>
        <dbReference type="ARBA" id="ARBA00023239"/>
    </source>
</evidence>
<dbReference type="RefSeq" id="WP_133329974.1">
    <property type="nucleotide sequence ID" value="NZ_SMYL01000009.1"/>
</dbReference>
<organism evidence="5 6">
    <name type="scientific">Sapientia aquatica</name>
    <dbReference type="NCBI Taxonomy" id="1549640"/>
    <lineage>
        <taxon>Bacteria</taxon>
        <taxon>Pseudomonadati</taxon>
        <taxon>Pseudomonadota</taxon>
        <taxon>Betaproteobacteria</taxon>
        <taxon>Burkholderiales</taxon>
        <taxon>Oxalobacteraceae</taxon>
        <taxon>Sapientia</taxon>
    </lineage>
</organism>
<dbReference type="Proteomes" id="UP000294829">
    <property type="component" value="Unassembled WGS sequence"/>
</dbReference>
<dbReference type="GO" id="GO:0009097">
    <property type="term" value="P:isoleucine biosynthetic process"/>
    <property type="evidence" value="ECO:0007669"/>
    <property type="project" value="TreeGrafter"/>
</dbReference>